<dbReference type="SUPFAM" id="SSF56112">
    <property type="entry name" value="Protein kinase-like (PK-like)"/>
    <property type="match status" value="1"/>
</dbReference>
<evidence type="ECO:0000256" key="3">
    <source>
        <dbReference type="ARBA" id="ARBA00022527"/>
    </source>
</evidence>
<dbReference type="PROSITE" id="PS51285">
    <property type="entry name" value="AGC_KINASE_CTER"/>
    <property type="match status" value="1"/>
</dbReference>
<evidence type="ECO:0000259" key="13">
    <source>
        <dbReference type="PROSITE" id="PS50011"/>
    </source>
</evidence>
<keyword evidence="3 11" id="KW-0723">Serine/threonine-protein kinase</keyword>
<feature type="region of interest" description="Disordered" evidence="12">
    <location>
        <begin position="376"/>
        <end position="397"/>
    </location>
</feature>
<dbReference type="PANTHER" id="PTHR24356:SF414">
    <property type="entry name" value="NON-SPECIFIC SERINE_THREONINE PROTEIN KINASE"/>
    <property type="match status" value="1"/>
</dbReference>
<dbReference type="Gene3D" id="1.10.510.10">
    <property type="entry name" value="Transferase(Phosphotransferase) domain 1"/>
    <property type="match status" value="1"/>
</dbReference>
<dbReference type="InterPro" id="IPR008271">
    <property type="entry name" value="Ser/Thr_kinase_AS"/>
</dbReference>
<name>A0ABN9MGV1_9NEOB</name>
<dbReference type="InterPro" id="IPR050236">
    <property type="entry name" value="Ser_Thr_kinase_AGC"/>
</dbReference>
<evidence type="ECO:0000256" key="9">
    <source>
        <dbReference type="ARBA" id="ARBA00048679"/>
    </source>
</evidence>
<evidence type="ECO:0000256" key="6">
    <source>
        <dbReference type="ARBA" id="ARBA00022777"/>
    </source>
</evidence>
<evidence type="ECO:0000256" key="2">
    <source>
        <dbReference type="ARBA" id="ARBA00012513"/>
    </source>
</evidence>
<evidence type="ECO:0000313" key="16">
    <source>
        <dbReference type="Proteomes" id="UP001176940"/>
    </source>
</evidence>
<evidence type="ECO:0000256" key="5">
    <source>
        <dbReference type="ARBA" id="ARBA00022741"/>
    </source>
</evidence>
<dbReference type="InterPro" id="IPR017441">
    <property type="entry name" value="Protein_kinase_ATP_BS"/>
</dbReference>
<keyword evidence="7 10" id="KW-0067">ATP-binding</keyword>
<proteinExistence type="inferred from homology"/>
<keyword evidence="6" id="KW-0418">Kinase</keyword>
<dbReference type="PROSITE" id="PS00107">
    <property type="entry name" value="PROTEIN_KINASE_ATP"/>
    <property type="match status" value="1"/>
</dbReference>
<gene>
    <name evidence="15" type="ORF">RIMI_LOCUS19616609</name>
</gene>
<dbReference type="InterPro" id="IPR000719">
    <property type="entry name" value="Prot_kinase_dom"/>
</dbReference>
<dbReference type="PROSITE" id="PS00108">
    <property type="entry name" value="PROTEIN_KINASE_ST"/>
    <property type="match status" value="1"/>
</dbReference>
<organism evidence="15 16">
    <name type="scientific">Ranitomeya imitator</name>
    <name type="common">mimic poison frog</name>
    <dbReference type="NCBI Taxonomy" id="111125"/>
    <lineage>
        <taxon>Eukaryota</taxon>
        <taxon>Metazoa</taxon>
        <taxon>Chordata</taxon>
        <taxon>Craniata</taxon>
        <taxon>Vertebrata</taxon>
        <taxon>Euteleostomi</taxon>
        <taxon>Amphibia</taxon>
        <taxon>Batrachia</taxon>
        <taxon>Anura</taxon>
        <taxon>Neobatrachia</taxon>
        <taxon>Hyloidea</taxon>
        <taxon>Dendrobatidae</taxon>
        <taxon>Dendrobatinae</taxon>
        <taxon>Ranitomeya</taxon>
    </lineage>
</organism>
<evidence type="ECO:0000256" key="10">
    <source>
        <dbReference type="PROSITE-ProRule" id="PRU10141"/>
    </source>
</evidence>
<evidence type="ECO:0000256" key="11">
    <source>
        <dbReference type="RuleBase" id="RU000304"/>
    </source>
</evidence>
<evidence type="ECO:0000256" key="12">
    <source>
        <dbReference type="SAM" id="MobiDB-lite"/>
    </source>
</evidence>
<feature type="domain" description="AGC-kinase C-terminal" evidence="14">
    <location>
        <begin position="302"/>
        <end position="372"/>
    </location>
</feature>
<feature type="domain" description="Protein kinase" evidence="13">
    <location>
        <begin position="62"/>
        <end position="336"/>
    </location>
</feature>
<evidence type="ECO:0000313" key="15">
    <source>
        <dbReference type="EMBL" id="CAJ0964802.1"/>
    </source>
</evidence>
<dbReference type="PANTHER" id="PTHR24356">
    <property type="entry name" value="SERINE/THREONINE-PROTEIN KINASE"/>
    <property type="match status" value="1"/>
</dbReference>
<evidence type="ECO:0000259" key="14">
    <source>
        <dbReference type="PROSITE" id="PS51285"/>
    </source>
</evidence>
<evidence type="ECO:0000256" key="8">
    <source>
        <dbReference type="ARBA" id="ARBA00047899"/>
    </source>
</evidence>
<comment type="catalytic activity">
    <reaction evidence="9">
        <text>L-seryl-[protein] + ATP = O-phospho-L-seryl-[protein] + ADP + H(+)</text>
        <dbReference type="Rhea" id="RHEA:17989"/>
        <dbReference type="Rhea" id="RHEA-COMP:9863"/>
        <dbReference type="Rhea" id="RHEA-COMP:11604"/>
        <dbReference type="ChEBI" id="CHEBI:15378"/>
        <dbReference type="ChEBI" id="CHEBI:29999"/>
        <dbReference type="ChEBI" id="CHEBI:30616"/>
        <dbReference type="ChEBI" id="CHEBI:83421"/>
        <dbReference type="ChEBI" id="CHEBI:456216"/>
        <dbReference type="EC" id="2.7.11.1"/>
    </reaction>
</comment>
<protein>
    <recommendedName>
        <fullName evidence="2">non-specific serine/threonine protein kinase</fullName>
        <ecNumber evidence="2">2.7.11.1</ecNumber>
    </recommendedName>
</protein>
<keyword evidence="16" id="KW-1185">Reference proteome</keyword>
<dbReference type="EC" id="2.7.11.1" evidence="2"/>
<reference evidence="15" key="1">
    <citation type="submission" date="2023-07" db="EMBL/GenBank/DDBJ databases">
        <authorList>
            <person name="Stuckert A."/>
        </authorList>
    </citation>
    <scope>NUCLEOTIDE SEQUENCE</scope>
</reference>
<evidence type="ECO:0000256" key="7">
    <source>
        <dbReference type="ARBA" id="ARBA00022840"/>
    </source>
</evidence>
<evidence type="ECO:0000256" key="4">
    <source>
        <dbReference type="ARBA" id="ARBA00022679"/>
    </source>
</evidence>
<dbReference type="EMBL" id="CAUEEQ010063165">
    <property type="protein sequence ID" value="CAJ0964802.1"/>
    <property type="molecule type" value="Genomic_DNA"/>
</dbReference>
<evidence type="ECO:0000256" key="1">
    <source>
        <dbReference type="ARBA" id="ARBA00009903"/>
    </source>
</evidence>
<keyword evidence="5 10" id="KW-0547">Nucleotide-binding</keyword>
<sequence>MPIHLTAAQLQAEERSQYGDLAFITELADKVLSVLERPARPLERLSVIKSLTPTRKPHESDYETTKLIGSGHFGAVYLVHHKDSHQIFALKKMTKRNIDTPKKVKRAYLERDILTFIDCPFVVSMLCSFPTKSHLCMVMEYVGGGDCETLINTMGPLSVPLARLYFAEAVFAVEYLHSYGVVHRDLKPENLLITSSGHIKVTDFGLSKVGIMIPKTNIYKELAEDITREFMDHEMCGTPYYFAPEIIMKEGYGRPVDWWSLGIILYEFLVGFVPFYEDSLTELYESVTNGGAFEIKGHPFLSDLDFGNLLSQKPEYIPQFASDVDTSLFINRHDIEEHLVTEDEEGDTNEDNKSFEFQNFTSSSERLSKLCTITTRTMNDEDPKSPPQCTPASSTNGSEKLRCIHTARLTWLFLIT</sequence>
<dbReference type="SMART" id="SM00220">
    <property type="entry name" value="S_TKc"/>
    <property type="match status" value="1"/>
</dbReference>
<comment type="catalytic activity">
    <reaction evidence="8">
        <text>L-threonyl-[protein] + ATP = O-phospho-L-threonyl-[protein] + ADP + H(+)</text>
        <dbReference type="Rhea" id="RHEA:46608"/>
        <dbReference type="Rhea" id="RHEA-COMP:11060"/>
        <dbReference type="Rhea" id="RHEA-COMP:11605"/>
        <dbReference type="ChEBI" id="CHEBI:15378"/>
        <dbReference type="ChEBI" id="CHEBI:30013"/>
        <dbReference type="ChEBI" id="CHEBI:30616"/>
        <dbReference type="ChEBI" id="CHEBI:61977"/>
        <dbReference type="ChEBI" id="CHEBI:456216"/>
        <dbReference type="EC" id="2.7.11.1"/>
    </reaction>
</comment>
<feature type="binding site" evidence="10">
    <location>
        <position position="91"/>
    </location>
    <ligand>
        <name>ATP</name>
        <dbReference type="ChEBI" id="CHEBI:30616"/>
    </ligand>
</feature>
<dbReference type="InterPro" id="IPR000961">
    <property type="entry name" value="AGC-kinase_C"/>
</dbReference>
<dbReference type="InterPro" id="IPR011009">
    <property type="entry name" value="Kinase-like_dom_sf"/>
</dbReference>
<comment type="similarity">
    <text evidence="1">Belongs to the protein kinase superfamily. AGC Ser/Thr protein kinase family.</text>
</comment>
<feature type="non-terminal residue" evidence="15">
    <location>
        <position position="416"/>
    </location>
</feature>
<keyword evidence="4" id="KW-0808">Transferase</keyword>
<comment type="caution">
    <text evidence="15">The sequence shown here is derived from an EMBL/GenBank/DDBJ whole genome shotgun (WGS) entry which is preliminary data.</text>
</comment>
<accession>A0ABN9MGV1</accession>
<dbReference type="Pfam" id="PF00069">
    <property type="entry name" value="Pkinase"/>
    <property type="match status" value="1"/>
</dbReference>
<dbReference type="PROSITE" id="PS50011">
    <property type="entry name" value="PROTEIN_KINASE_DOM"/>
    <property type="match status" value="1"/>
</dbReference>
<dbReference type="Proteomes" id="UP001176940">
    <property type="component" value="Unassembled WGS sequence"/>
</dbReference>
<dbReference type="Gene3D" id="3.30.200.20">
    <property type="entry name" value="Phosphorylase Kinase, domain 1"/>
    <property type="match status" value="1"/>
</dbReference>